<dbReference type="EMBL" id="JACGWJ010000003">
    <property type="protein sequence ID" value="KAL0431203.1"/>
    <property type="molecule type" value="Genomic_DNA"/>
</dbReference>
<evidence type="ECO:0000313" key="2">
    <source>
        <dbReference type="EMBL" id="KAL0431203.1"/>
    </source>
</evidence>
<dbReference type="AlphaFoldDB" id="A0AAW2VPI3"/>
<gene>
    <name evidence="2" type="ORF">Sradi_0746300</name>
</gene>
<sequence>MVKEYFEAVTAPLLQEEQTSATHDKEGTSMHCGDAAHMDWGQMMIFNAVEPSFWSSNYNQDGARDDGTRSCPTNTGSSSYYSESPIIMCLD</sequence>
<organism evidence="2">
    <name type="scientific">Sesamum radiatum</name>
    <name type="common">Black benniseed</name>
    <dbReference type="NCBI Taxonomy" id="300843"/>
    <lineage>
        <taxon>Eukaryota</taxon>
        <taxon>Viridiplantae</taxon>
        <taxon>Streptophyta</taxon>
        <taxon>Embryophyta</taxon>
        <taxon>Tracheophyta</taxon>
        <taxon>Spermatophyta</taxon>
        <taxon>Magnoliopsida</taxon>
        <taxon>eudicotyledons</taxon>
        <taxon>Gunneridae</taxon>
        <taxon>Pentapetalae</taxon>
        <taxon>asterids</taxon>
        <taxon>lamiids</taxon>
        <taxon>Lamiales</taxon>
        <taxon>Pedaliaceae</taxon>
        <taxon>Sesamum</taxon>
    </lineage>
</organism>
<comment type="caution">
    <text evidence="2">The sequence shown here is derived from an EMBL/GenBank/DDBJ whole genome shotgun (WGS) entry which is preliminary data.</text>
</comment>
<feature type="compositionally biased region" description="Polar residues" evidence="1">
    <location>
        <begin position="70"/>
        <end position="79"/>
    </location>
</feature>
<accession>A0AAW2VPI3</accession>
<feature type="region of interest" description="Disordered" evidence="1">
    <location>
        <begin position="59"/>
        <end position="79"/>
    </location>
</feature>
<protein>
    <submittedName>
        <fullName evidence="2">Uncharacterized protein</fullName>
    </submittedName>
</protein>
<reference evidence="2" key="1">
    <citation type="submission" date="2020-06" db="EMBL/GenBank/DDBJ databases">
        <authorList>
            <person name="Li T."/>
            <person name="Hu X."/>
            <person name="Zhang T."/>
            <person name="Song X."/>
            <person name="Zhang H."/>
            <person name="Dai N."/>
            <person name="Sheng W."/>
            <person name="Hou X."/>
            <person name="Wei L."/>
        </authorList>
    </citation>
    <scope>NUCLEOTIDE SEQUENCE</scope>
    <source>
        <strain evidence="2">G02</strain>
        <tissue evidence="2">Leaf</tissue>
    </source>
</reference>
<reference evidence="2" key="2">
    <citation type="journal article" date="2024" name="Plant">
        <title>Genomic evolution and insights into agronomic trait innovations of Sesamum species.</title>
        <authorList>
            <person name="Miao H."/>
            <person name="Wang L."/>
            <person name="Qu L."/>
            <person name="Liu H."/>
            <person name="Sun Y."/>
            <person name="Le M."/>
            <person name="Wang Q."/>
            <person name="Wei S."/>
            <person name="Zheng Y."/>
            <person name="Lin W."/>
            <person name="Duan Y."/>
            <person name="Cao H."/>
            <person name="Xiong S."/>
            <person name="Wang X."/>
            <person name="Wei L."/>
            <person name="Li C."/>
            <person name="Ma Q."/>
            <person name="Ju M."/>
            <person name="Zhao R."/>
            <person name="Li G."/>
            <person name="Mu C."/>
            <person name="Tian Q."/>
            <person name="Mei H."/>
            <person name="Zhang T."/>
            <person name="Gao T."/>
            <person name="Zhang H."/>
        </authorList>
    </citation>
    <scope>NUCLEOTIDE SEQUENCE</scope>
    <source>
        <strain evidence="2">G02</strain>
    </source>
</reference>
<proteinExistence type="predicted"/>
<name>A0AAW2VPI3_SESRA</name>
<evidence type="ECO:0000256" key="1">
    <source>
        <dbReference type="SAM" id="MobiDB-lite"/>
    </source>
</evidence>